<keyword evidence="4" id="KW-1185">Reference proteome</keyword>
<dbReference type="STRING" id="1577791.Mpt1_c03270"/>
<dbReference type="Pfam" id="PF18998">
    <property type="entry name" value="Flg_new_2"/>
    <property type="match status" value="2"/>
</dbReference>
<evidence type="ECO:0000259" key="2">
    <source>
        <dbReference type="Pfam" id="PF18998"/>
    </source>
</evidence>
<dbReference type="InterPro" id="IPR044060">
    <property type="entry name" value="Bacterial_rp_domain"/>
</dbReference>
<keyword evidence="1" id="KW-0472">Membrane</keyword>
<evidence type="ECO:0000313" key="4">
    <source>
        <dbReference type="Proteomes" id="UP000030787"/>
    </source>
</evidence>
<dbReference type="EMBL" id="CP010070">
    <property type="protein sequence ID" value="AIZ56224.1"/>
    <property type="molecule type" value="Genomic_DNA"/>
</dbReference>
<keyword evidence="1" id="KW-1133">Transmembrane helix</keyword>
<name>A0A0A7LAX4_9ARCH</name>
<reference evidence="3 4" key="1">
    <citation type="journal article" date="2014" name="Appl. Environ. Microbiol.">
        <title>Comparative Genome Analysis of 'Candidatus Methanoplasma termitum' Indicates a New Mode of Energy Metabolism in the Seventh Order of Methanogens.</title>
        <authorList>
            <person name="Lang K."/>
            <person name="Schuldes J."/>
            <person name="Klingl A."/>
            <person name="Poehlein A."/>
            <person name="Daniel R."/>
            <person name="Brune A."/>
        </authorList>
    </citation>
    <scope>NUCLEOTIDE SEQUENCE [LARGE SCALE GENOMIC DNA]</scope>
    <source>
        <strain evidence="4">Mpt1</strain>
    </source>
</reference>
<dbReference type="GeneID" id="24817998"/>
<dbReference type="AlphaFoldDB" id="A0A0A7LAX4"/>
<feature type="domain" description="Bacterial repeat" evidence="2">
    <location>
        <begin position="212"/>
        <end position="276"/>
    </location>
</feature>
<dbReference type="Proteomes" id="UP000030787">
    <property type="component" value="Chromosome"/>
</dbReference>
<evidence type="ECO:0000313" key="3">
    <source>
        <dbReference type="EMBL" id="AIZ56224.1"/>
    </source>
</evidence>
<dbReference type="HOGENOM" id="CLU_876033_0_0_2"/>
<organism evidence="3 4">
    <name type="scientific">Candidatus Methanoplasma termitum</name>
    <dbReference type="NCBI Taxonomy" id="1577791"/>
    <lineage>
        <taxon>Archaea</taxon>
        <taxon>Methanobacteriati</taxon>
        <taxon>Thermoplasmatota</taxon>
        <taxon>Thermoplasmata</taxon>
        <taxon>Methanomassiliicoccales</taxon>
        <taxon>Methanomassiliicoccaceae</taxon>
        <taxon>Candidatus Methanoplasma</taxon>
    </lineage>
</organism>
<feature type="transmembrane region" description="Helical" evidence="1">
    <location>
        <begin position="291"/>
        <end position="314"/>
    </location>
</feature>
<dbReference type="RefSeq" id="WP_048111565.1">
    <property type="nucleotide sequence ID" value="NZ_CP010070.1"/>
</dbReference>
<gene>
    <name evidence="3" type="ORF">Mpt1_c03270</name>
</gene>
<sequence length="317" mass="33274">MKTDKMMIAAIATFGALMFLSAFGALSQSNDNSAADATYVLTVSVTEGSGTIEYKIDNAEFTTYTAPVPITAGSTVVVKPIPASGYVFYKWVTPTNLFSPTLTFNDVNASINLNAQFKDETTAPEKTVLTFTGNNVIWKIGGDSGGAVQVGDTFSFFPGTVITVKADPFTGFKGPITITVDGASYNAGDNFTVPASNATFEATGATPIQNFTVTLHVHGYGTVEGAGTFAESSTVTIKAIADEGSVFKEWSDGNTEAVRTITVDSNIELTASFVKDSGGPGEGSNNGGSSMVIYVVIIAIVLAVICVVVWFLWFKKP</sequence>
<keyword evidence="1" id="KW-0812">Transmembrane</keyword>
<protein>
    <recommendedName>
        <fullName evidence="2">Bacterial repeat domain-containing protein</fullName>
    </recommendedName>
</protein>
<feature type="domain" description="Bacterial repeat" evidence="2">
    <location>
        <begin position="66"/>
        <end position="119"/>
    </location>
</feature>
<dbReference type="KEGG" id="mear:Mpt1_c03270"/>
<evidence type="ECO:0000256" key="1">
    <source>
        <dbReference type="SAM" id="Phobius"/>
    </source>
</evidence>
<proteinExistence type="predicted"/>
<accession>A0A0A7LAX4</accession>